<dbReference type="InterPro" id="IPR002934">
    <property type="entry name" value="Polymerase_NTP_transf_dom"/>
</dbReference>
<dbReference type="GO" id="GO:0016779">
    <property type="term" value="F:nucleotidyltransferase activity"/>
    <property type="evidence" value="ECO:0007669"/>
    <property type="project" value="UniProtKB-KW"/>
</dbReference>
<keyword evidence="4" id="KW-0548">Nucleotidyltransferase</keyword>
<protein>
    <submittedName>
        <fullName evidence="11">Nucleotidyltransferase</fullName>
    </submittedName>
</protein>
<keyword evidence="3 11" id="KW-0808">Transferase</keyword>
<dbReference type="Gene3D" id="3.30.460.10">
    <property type="entry name" value="Beta Polymerase, domain 2"/>
    <property type="match status" value="1"/>
</dbReference>
<dbReference type="GO" id="GO:0005524">
    <property type="term" value="F:ATP binding"/>
    <property type="evidence" value="ECO:0007669"/>
    <property type="project" value="UniProtKB-KW"/>
</dbReference>
<accession>A0A7C5X0Y2</accession>
<evidence type="ECO:0000256" key="7">
    <source>
        <dbReference type="ARBA" id="ARBA00022840"/>
    </source>
</evidence>
<evidence type="ECO:0000256" key="6">
    <source>
        <dbReference type="ARBA" id="ARBA00022741"/>
    </source>
</evidence>
<dbReference type="PANTHER" id="PTHR33571">
    <property type="entry name" value="SSL8005 PROTEIN"/>
    <property type="match status" value="1"/>
</dbReference>
<dbReference type="GO" id="GO:0046872">
    <property type="term" value="F:metal ion binding"/>
    <property type="evidence" value="ECO:0007669"/>
    <property type="project" value="UniProtKB-KW"/>
</dbReference>
<feature type="domain" description="Polymerase nucleotidyl transferase" evidence="10">
    <location>
        <begin position="12"/>
        <end position="97"/>
    </location>
</feature>
<dbReference type="Pfam" id="PF01909">
    <property type="entry name" value="NTP_transf_2"/>
    <property type="match status" value="1"/>
</dbReference>
<evidence type="ECO:0000256" key="2">
    <source>
        <dbReference type="ARBA" id="ARBA00022649"/>
    </source>
</evidence>
<keyword evidence="7" id="KW-0067">ATP-binding</keyword>
<comment type="caution">
    <text evidence="11">The sequence shown here is derived from an EMBL/GenBank/DDBJ whole genome shotgun (WGS) entry which is preliminary data.</text>
</comment>
<comment type="cofactor">
    <cofactor evidence="1">
        <name>Mg(2+)</name>
        <dbReference type="ChEBI" id="CHEBI:18420"/>
    </cofactor>
</comment>
<dbReference type="AlphaFoldDB" id="A0A7C5X0Y2"/>
<evidence type="ECO:0000256" key="9">
    <source>
        <dbReference type="ARBA" id="ARBA00038276"/>
    </source>
</evidence>
<dbReference type="InterPro" id="IPR052038">
    <property type="entry name" value="Type-VII_TA_antitoxin"/>
</dbReference>
<keyword evidence="5" id="KW-0479">Metal-binding</keyword>
<evidence type="ECO:0000256" key="8">
    <source>
        <dbReference type="ARBA" id="ARBA00022842"/>
    </source>
</evidence>
<dbReference type="InterPro" id="IPR043519">
    <property type="entry name" value="NT_sf"/>
</dbReference>
<evidence type="ECO:0000256" key="3">
    <source>
        <dbReference type="ARBA" id="ARBA00022679"/>
    </source>
</evidence>
<evidence type="ECO:0000256" key="4">
    <source>
        <dbReference type="ARBA" id="ARBA00022695"/>
    </source>
</evidence>
<name>A0A7C5X0Y2_9AQUI</name>
<keyword evidence="2" id="KW-1277">Toxin-antitoxin system</keyword>
<comment type="similarity">
    <text evidence="9">Belongs to the MntA antitoxin family.</text>
</comment>
<reference evidence="11" key="1">
    <citation type="journal article" date="2020" name="mSystems">
        <title>Genome- and Community-Level Interaction Insights into Carbon Utilization and Element Cycling Functions of Hydrothermarchaeota in Hydrothermal Sediment.</title>
        <authorList>
            <person name="Zhou Z."/>
            <person name="Liu Y."/>
            <person name="Xu W."/>
            <person name="Pan J."/>
            <person name="Luo Z.H."/>
            <person name="Li M."/>
        </authorList>
    </citation>
    <scope>NUCLEOTIDE SEQUENCE [LARGE SCALE GENOMIC DNA]</scope>
    <source>
        <strain evidence="11">SpSt-114</strain>
    </source>
</reference>
<organism evidence="11">
    <name type="scientific">Thermocrinis ruber</name>
    <dbReference type="NCBI Taxonomy" id="75906"/>
    <lineage>
        <taxon>Bacteria</taxon>
        <taxon>Pseudomonadati</taxon>
        <taxon>Aquificota</taxon>
        <taxon>Aquificia</taxon>
        <taxon>Aquificales</taxon>
        <taxon>Aquificaceae</taxon>
        <taxon>Thermocrinis</taxon>
    </lineage>
</organism>
<gene>
    <name evidence="11" type="ORF">ENN04_05065</name>
</gene>
<evidence type="ECO:0000313" key="11">
    <source>
        <dbReference type="EMBL" id="HHO73993.1"/>
    </source>
</evidence>
<dbReference type="CDD" id="cd05403">
    <property type="entry name" value="NT_KNTase_like"/>
    <property type="match status" value="1"/>
</dbReference>
<keyword evidence="6" id="KW-0547">Nucleotide-binding</keyword>
<evidence type="ECO:0000256" key="5">
    <source>
        <dbReference type="ARBA" id="ARBA00022723"/>
    </source>
</evidence>
<evidence type="ECO:0000259" key="10">
    <source>
        <dbReference type="Pfam" id="PF01909"/>
    </source>
</evidence>
<sequence>MKSLEEVKKILAEHKQEILQKYGVKIIGIFGSYARGEQTKESDVDILVDIEDSVGLEFLSAMLELERLLGIKVDLVSINAVKQKPLLWESIEEDLVYV</sequence>
<dbReference type="PANTHER" id="PTHR33571:SF14">
    <property type="entry name" value="PROTEIN ADENYLYLTRANSFERASE MJ0435-RELATED"/>
    <property type="match status" value="1"/>
</dbReference>
<evidence type="ECO:0000256" key="1">
    <source>
        <dbReference type="ARBA" id="ARBA00001946"/>
    </source>
</evidence>
<dbReference type="EMBL" id="DSAC01000062">
    <property type="protein sequence ID" value="HHO73993.1"/>
    <property type="molecule type" value="Genomic_DNA"/>
</dbReference>
<dbReference type="SUPFAM" id="SSF81301">
    <property type="entry name" value="Nucleotidyltransferase"/>
    <property type="match status" value="1"/>
</dbReference>
<keyword evidence="8" id="KW-0460">Magnesium</keyword>
<proteinExistence type="inferred from homology"/>